<sequence length="474" mass="48527">MKPITQTLRPLALAAALLALGLAAPSGAAAYNTFTGVGSVNSIHFGSVLVPLPGGKAFLLGGNLWGDDNKRYGEVFSSSTNTFSYTAGVSTNTSIFDGSVGVALRPVSPSTTGKVLIAGGQSGGDGLFAELFDPTTGLFASTTGQMTYERIDANPTSALLPNGKVLIAGGKTALGATPKTAQLYNPVNSTFTATGSAETAHLYGTATVLADGKVLLVGGFDDAWAFMTSAELYDPTTGVFTATTPLPVGLAGQSATRLANGNVLLTGGYIDGLGATTRAYLYNPVTKIWSRTTGDMTRVHLNAPAVLLPSGKVLIIGGDDGGDPATPTSSTELYDPRTSTFSLSGPMSIARNYARAVLLTTGKVLVTGGKTNGGVEFPTASEIYTPTPIIPGKPTVKWATDKRKRLVTATVNLVVGTTYKLTAKLGRKTKTGKCKTKGAKVTCTLAPGKGKWAFSITPSNAGGNGTVNGKAIKL</sequence>
<reference evidence="1" key="1">
    <citation type="submission" date="2020-05" db="EMBL/GenBank/DDBJ databases">
        <authorList>
            <person name="Chiriac C."/>
            <person name="Salcher M."/>
            <person name="Ghai R."/>
            <person name="Kavagutti S V."/>
        </authorList>
    </citation>
    <scope>NUCLEOTIDE SEQUENCE</scope>
</reference>
<protein>
    <submittedName>
        <fullName evidence="1">Unannotated protein</fullName>
    </submittedName>
</protein>
<dbReference type="PANTHER" id="PTHR32208:SF21">
    <property type="entry name" value="LOW QUALITY PROTEIN: ALDEHYDE OXIDASE GLOX-LIKE"/>
    <property type="match status" value="1"/>
</dbReference>
<dbReference type="InterPro" id="IPR037293">
    <property type="entry name" value="Gal_Oxidase_central_sf"/>
</dbReference>
<dbReference type="PANTHER" id="PTHR32208">
    <property type="entry name" value="SECRETED PROTEIN-RELATED"/>
    <property type="match status" value="1"/>
</dbReference>
<dbReference type="InterPro" id="IPR006652">
    <property type="entry name" value="Kelch_1"/>
</dbReference>
<dbReference type="EMBL" id="CAFBLU010000006">
    <property type="protein sequence ID" value="CAB4868107.1"/>
    <property type="molecule type" value="Genomic_DNA"/>
</dbReference>
<gene>
    <name evidence="1" type="ORF">UFOPK3444_00567</name>
</gene>
<dbReference type="Pfam" id="PF01344">
    <property type="entry name" value="Kelch_1"/>
    <property type="match status" value="2"/>
</dbReference>
<dbReference type="AlphaFoldDB" id="A0A6J7DBS4"/>
<dbReference type="InterPro" id="IPR015915">
    <property type="entry name" value="Kelch-typ_b-propeller"/>
</dbReference>
<dbReference type="Gene3D" id="2.130.10.80">
    <property type="entry name" value="Galactose oxidase/kelch, beta-propeller"/>
    <property type="match status" value="2"/>
</dbReference>
<dbReference type="SUPFAM" id="SSF117281">
    <property type="entry name" value="Kelch motif"/>
    <property type="match status" value="1"/>
</dbReference>
<name>A0A6J7DBS4_9ZZZZ</name>
<evidence type="ECO:0000313" key="1">
    <source>
        <dbReference type="EMBL" id="CAB4868107.1"/>
    </source>
</evidence>
<organism evidence="1">
    <name type="scientific">freshwater metagenome</name>
    <dbReference type="NCBI Taxonomy" id="449393"/>
    <lineage>
        <taxon>unclassified sequences</taxon>
        <taxon>metagenomes</taxon>
        <taxon>ecological metagenomes</taxon>
    </lineage>
</organism>
<dbReference type="SMART" id="SM00612">
    <property type="entry name" value="Kelch"/>
    <property type="match status" value="4"/>
</dbReference>
<accession>A0A6J7DBS4</accession>
<proteinExistence type="predicted"/>